<dbReference type="AlphaFoldDB" id="A0A1B1UH46"/>
<dbReference type="OrthoDB" id="8242598at2"/>
<dbReference type="EMBL" id="CP016428">
    <property type="protein sequence ID" value="ANW02077.1"/>
    <property type="molecule type" value="Genomic_DNA"/>
</dbReference>
<evidence type="ECO:0000313" key="2">
    <source>
        <dbReference type="Proteomes" id="UP000092839"/>
    </source>
</evidence>
<dbReference type="Proteomes" id="UP000092839">
    <property type="component" value="Chromosome"/>
</dbReference>
<dbReference type="RefSeq" id="WP_065729290.1">
    <property type="nucleotide sequence ID" value="NZ_CP016428.1"/>
</dbReference>
<organism evidence="1 2">
    <name type="scientific">Bradyrhizobium icense</name>
    <dbReference type="NCBI Taxonomy" id="1274631"/>
    <lineage>
        <taxon>Bacteria</taxon>
        <taxon>Pseudomonadati</taxon>
        <taxon>Pseudomonadota</taxon>
        <taxon>Alphaproteobacteria</taxon>
        <taxon>Hyphomicrobiales</taxon>
        <taxon>Nitrobacteraceae</taxon>
        <taxon>Bradyrhizobium</taxon>
    </lineage>
</organism>
<name>A0A1B1UH46_9BRAD</name>
<keyword evidence="2" id="KW-1185">Reference proteome</keyword>
<protein>
    <submittedName>
        <fullName evidence="1">Uncharacterized protein</fullName>
    </submittedName>
</protein>
<evidence type="ECO:0000313" key="1">
    <source>
        <dbReference type="EMBL" id="ANW02077.1"/>
    </source>
</evidence>
<accession>A0A1B1UH46</accession>
<dbReference type="KEGG" id="bic:LMTR13_19790"/>
<gene>
    <name evidence="1" type="ORF">LMTR13_19790</name>
</gene>
<proteinExistence type="predicted"/>
<sequence length="63" mass="7283">MAERIDVEVTGKSQFEVAHDMAKFILINMEGRQVKRIKRQEFLHLVADCIDALRGIKVREIVS</sequence>
<reference evidence="1 2" key="1">
    <citation type="submission" date="2016-07" db="EMBL/GenBank/DDBJ databases">
        <title>Complete genome sequence of Bradyrhizobium icense LMTR 13T, a potential inoculant strain isolated from lima bean (Phaseolus lunatus) in Peru.</title>
        <authorList>
            <person name="Ormeno-Orrillo E."/>
            <person name="Duran D."/>
            <person name="Rogel M.A."/>
            <person name="Rey L."/>
            <person name="Imperial J."/>
            <person name="Ruiz-Argueso T."/>
            <person name="Martinez-Romero E."/>
        </authorList>
    </citation>
    <scope>NUCLEOTIDE SEQUENCE [LARGE SCALE GENOMIC DNA]</scope>
    <source>
        <strain evidence="1 2">LMTR 13</strain>
    </source>
</reference>